<protein>
    <recommendedName>
        <fullName evidence="4">ATP synthase I chain</fullName>
    </recommendedName>
</protein>
<evidence type="ECO:0000313" key="2">
    <source>
        <dbReference type="EMBL" id="MFC3148587.1"/>
    </source>
</evidence>
<dbReference type="Proteomes" id="UP001595556">
    <property type="component" value="Unassembled WGS sequence"/>
</dbReference>
<evidence type="ECO:0000256" key="1">
    <source>
        <dbReference type="SAM" id="Phobius"/>
    </source>
</evidence>
<dbReference type="EMBL" id="JBHRTI010000007">
    <property type="protein sequence ID" value="MFC3148587.1"/>
    <property type="molecule type" value="Genomic_DNA"/>
</dbReference>
<proteinExistence type="predicted"/>
<reference evidence="3" key="1">
    <citation type="journal article" date="2019" name="Int. J. Syst. Evol. Microbiol.">
        <title>The Global Catalogue of Microorganisms (GCM) 10K type strain sequencing project: providing services to taxonomists for standard genome sequencing and annotation.</title>
        <authorList>
            <consortium name="The Broad Institute Genomics Platform"/>
            <consortium name="The Broad Institute Genome Sequencing Center for Infectious Disease"/>
            <person name="Wu L."/>
            <person name="Ma J."/>
        </authorList>
    </citation>
    <scope>NUCLEOTIDE SEQUENCE [LARGE SCALE GENOMIC DNA]</scope>
    <source>
        <strain evidence="3">KCTC 52168</strain>
    </source>
</reference>
<feature type="transmembrane region" description="Helical" evidence="1">
    <location>
        <begin position="38"/>
        <end position="58"/>
    </location>
</feature>
<evidence type="ECO:0000313" key="3">
    <source>
        <dbReference type="Proteomes" id="UP001595556"/>
    </source>
</evidence>
<feature type="transmembrane region" description="Helical" evidence="1">
    <location>
        <begin position="9"/>
        <end position="32"/>
    </location>
</feature>
<organism evidence="2 3">
    <name type="scientific">Piscinibacterium candidicorallinum</name>
    <dbReference type="NCBI Taxonomy" id="1793872"/>
    <lineage>
        <taxon>Bacteria</taxon>
        <taxon>Pseudomonadati</taxon>
        <taxon>Pseudomonadota</taxon>
        <taxon>Betaproteobacteria</taxon>
        <taxon>Burkholderiales</taxon>
        <taxon>Piscinibacterium</taxon>
    </lineage>
</organism>
<keyword evidence="1" id="KW-0472">Membrane</keyword>
<gene>
    <name evidence="2" type="ORF">ACFOEN_13225</name>
</gene>
<sequence>MWTTGHRQLIFTVIAEWLGAIVVGLVCLPFGVMAGVSGFLGAAAYATPSSILALRLLLTGQSQGANPVSLLLGILLRIAGAVAILGLVVAYVSPIVWPALLVGLIVAVHVPLFALLIR</sequence>
<comment type="caution">
    <text evidence="2">The sequence shown here is derived from an EMBL/GenBank/DDBJ whole genome shotgun (WGS) entry which is preliminary data.</text>
</comment>
<evidence type="ECO:0008006" key="4">
    <source>
        <dbReference type="Google" id="ProtNLM"/>
    </source>
</evidence>
<accession>A0ABV7HB32</accession>
<keyword evidence="1" id="KW-0812">Transmembrane</keyword>
<name>A0ABV7HB32_9BURK</name>
<dbReference type="RefSeq" id="WP_377304677.1">
    <property type="nucleotide sequence ID" value="NZ_CP180191.1"/>
</dbReference>
<feature type="transmembrane region" description="Helical" evidence="1">
    <location>
        <begin position="70"/>
        <end position="89"/>
    </location>
</feature>
<feature type="transmembrane region" description="Helical" evidence="1">
    <location>
        <begin position="95"/>
        <end position="117"/>
    </location>
</feature>
<keyword evidence="3" id="KW-1185">Reference proteome</keyword>
<keyword evidence="1" id="KW-1133">Transmembrane helix</keyword>